<name>A0A8H6NTL1_9PEZI</name>
<protein>
    <submittedName>
        <fullName evidence="2">Uncharacterized protein</fullName>
    </submittedName>
</protein>
<reference evidence="2" key="1">
    <citation type="journal article" date="2020" name="Phytopathology">
        <title>Genome Sequence Resources of Colletotrichum truncatum, C. plurivorum, C. musicola, and C. sojae: Four Species Pathogenic to Soybean (Glycine max).</title>
        <authorList>
            <person name="Rogerio F."/>
            <person name="Boufleur T.R."/>
            <person name="Ciampi-Guillardi M."/>
            <person name="Sukno S.A."/>
            <person name="Thon M.R."/>
            <person name="Massola Junior N.S."/>
            <person name="Baroncelli R."/>
        </authorList>
    </citation>
    <scope>NUCLEOTIDE SEQUENCE</scope>
    <source>
        <strain evidence="2">LFN0074</strain>
    </source>
</reference>
<sequence>MSTNNKPPSTTPRKRVVYLASSTSVSKEFALSQLACLATKRLLNLARSQSLSATEKQSQKASTSQAEFRRMDPSSASDDQCTAAAAGHVLAAQPPMANRSCGLVRGTRDSRQPCTLTPGPFPTVQGCGGLNQHSSVAFSVAVGEARASATKKLQTARTEDLVDDGAPRPVSVRKSLWKWSLMPTAVWTEVTADPMTPIVIN</sequence>
<keyword evidence="3" id="KW-1185">Reference proteome</keyword>
<evidence type="ECO:0000313" key="2">
    <source>
        <dbReference type="EMBL" id="KAF6842318.1"/>
    </source>
</evidence>
<organism evidence="2 3">
    <name type="scientific">Colletotrichum musicola</name>
    <dbReference type="NCBI Taxonomy" id="2175873"/>
    <lineage>
        <taxon>Eukaryota</taxon>
        <taxon>Fungi</taxon>
        <taxon>Dikarya</taxon>
        <taxon>Ascomycota</taxon>
        <taxon>Pezizomycotina</taxon>
        <taxon>Sordariomycetes</taxon>
        <taxon>Hypocreomycetidae</taxon>
        <taxon>Glomerellales</taxon>
        <taxon>Glomerellaceae</taxon>
        <taxon>Colletotrichum</taxon>
        <taxon>Colletotrichum orchidearum species complex</taxon>
    </lineage>
</organism>
<feature type="compositionally biased region" description="Polar residues" evidence="1">
    <location>
        <begin position="49"/>
        <end position="66"/>
    </location>
</feature>
<comment type="caution">
    <text evidence="2">The sequence shown here is derived from an EMBL/GenBank/DDBJ whole genome shotgun (WGS) entry which is preliminary data.</text>
</comment>
<dbReference type="Proteomes" id="UP000639643">
    <property type="component" value="Unassembled WGS sequence"/>
</dbReference>
<dbReference type="AlphaFoldDB" id="A0A8H6NTL1"/>
<feature type="region of interest" description="Disordered" evidence="1">
    <location>
        <begin position="49"/>
        <end position="79"/>
    </location>
</feature>
<proteinExistence type="predicted"/>
<gene>
    <name evidence="2" type="ORF">CMUS01_03209</name>
</gene>
<evidence type="ECO:0000256" key="1">
    <source>
        <dbReference type="SAM" id="MobiDB-lite"/>
    </source>
</evidence>
<dbReference type="EMBL" id="WIGM01000075">
    <property type="protein sequence ID" value="KAF6842318.1"/>
    <property type="molecule type" value="Genomic_DNA"/>
</dbReference>
<accession>A0A8H6NTL1</accession>
<evidence type="ECO:0000313" key="3">
    <source>
        <dbReference type="Proteomes" id="UP000639643"/>
    </source>
</evidence>